<dbReference type="InterPro" id="IPR036689">
    <property type="entry name" value="ESAT-6-like_sf"/>
</dbReference>
<dbReference type="AlphaFoldDB" id="A0A511Z0E0"/>
<evidence type="ECO:0000313" key="1">
    <source>
        <dbReference type="EMBL" id="GEN80899.1"/>
    </source>
</evidence>
<dbReference type="EMBL" id="BJYK01000009">
    <property type="protein sequence ID" value="GEN80899.1"/>
    <property type="molecule type" value="Genomic_DNA"/>
</dbReference>
<accession>A0A511Z0E0</accession>
<evidence type="ECO:0008006" key="3">
    <source>
        <dbReference type="Google" id="ProtNLM"/>
    </source>
</evidence>
<dbReference type="Proteomes" id="UP000321484">
    <property type="component" value="Unassembled WGS sequence"/>
</dbReference>
<keyword evidence="2" id="KW-1185">Reference proteome</keyword>
<evidence type="ECO:0000313" key="2">
    <source>
        <dbReference type="Proteomes" id="UP000321484"/>
    </source>
</evidence>
<name>A0A511Z0E0_9CELL</name>
<dbReference type="RefSeq" id="WP_034248927.1">
    <property type="nucleotide sequence ID" value="NZ_BJYK01000009.1"/>
</dbReference>
<protein>
    <recommendedName>
        <fullName evidence="3">WXG100 family type VII secretion target</fullName>
    </recommendedName>
</protein>
<proteinExistence type="predicted"/>
<reference evidence="1 2" key="1">
    <citation type="submission" date="2019-07" db="EMBL/GenBank/DDBJ databases">
        <title>Whole genome shotgun sequence of Actinotalea fermentans NBRC 105374.</title>
        <authorList>
            <person name="Hosoyama A."/>
            <person name="Uohara A."/>
            <person name="Ohji S."/>
            <person name="Ichikawa N."/>
        </authorList>
    </citation>
    <scope>NUCLEOTIDE SEQUENCE [LARGE SCALE GENOMIC DNA]</scope>
    <source>
        <strain evidence="1 2">NBRC 105374</strain>
    </source>
</reference>
<organism evidence="1 2">
    <name type="scientific">Actinotalea fermentans</name>
    <dbReference type="NCBI Taxonomy" id="43671"/>
    <lineage>
        <taxon>Bacteria</taxon>
        <taxon>Bacillati</taxon>
        <taxon>Actinomycetota</taxon>
        <taxon>Actinomycetes</taxon>
        <taxon>Micrococcales</taxon>
        <taxon>Cellulomonadaceae</taxon>
        <taxon>Actinotalea</taxon>
    </lineage>
</organism>
<comment type="caution">
    <text evidence="1">The sequence shown here is derived from an EMBL/GenBank/DDBJ whole genome shotgun (WGS) entry which is preliminary data.</text>
</comment>
<gene>
    <name evidence="1" type="ORF">AFE02nite_26330</name>
</gene>
<dbReference type="SUPFAM" id="SSF140453">
    <property type="entry name" value="EsxAB dimer-like"/>
    <property type="match status" value="1"/>
</dbReference>
<sequence>MTTGDDRYGPDPSCAPYGNDIACQLTYEAIEELSAHWEETAAVLDEQAGRVAATGSGWSPAVAGAVSRFAEQWREDLAGLATGARGKRDALTGAVADFREADAQAARDWYYGGAR</sequence>